<evidence type="ECO:0000256" key="1">
    <source>
        <dbReference type="ARBA" id="ARBA00022500"/>
    </source>
</evidence>
<dbReference type="Gene3D" id="3.30.1330.200">
    <property type="match status" value="1"/>
</dbReference>
<dbReference type="GO" id="GO:0050568">
    <property type="term" value="F:protein-glutamine glutaminase activity"/>
    <property type="evidence" value="ECO:0007669"/>
    <property type="project" value="UniProtKB-UniRule"/>
</dbReference>
<comment type="catalytic activity">
    <reaction evidence="3">
        <text>L-glutaminyl-[protein] + H2O = L-glutamyl-[protein] + NH4(+)</text>
        <dbReference type="Rhea" id="RHEA:16441"/>
        <dbReference type="Rhea" id="RHEA-COMP:10207"/>
        <dbReference type="Rhea" id="RHEA-COMP:10208"/>
        <dbReference type="ChEBI" id="CHEBI:15377"/>
        <dbReference type="ChEBI" id="CHEBI:28938"/>
        <dbReference type="ChEBI" id="CHEBI:29973"/>
        <dbReference type="ChEBI" id="CHEBI:30011"/>
        <dbReference type="EC" id="3.5.1.44"/>
    </reaction>
</comment>
<dbReference type="PANTHER" id="PTHR35147">
    <property type="entry name" value="CHEMORECEPTOR GLUTAMINE DEAMIDASE CHED-RELATED"/>
    <property type="match status" value="1"/>
</dbReference>
<evidence type="ECO:0000256" key="3">
    <source>
        <dbReference type="HAMAP-Rule" id="MF_01440"/>
    </source>
</evidence>
<dbReference type="SUPFAM" id="SSF64438">
    <property type="entry name" value="CNF1/YfiH-like putative cysteine hydrolases"/>
    <property type="match status" value="1"/>
</dbReference>
<organism evidence="4 5">
    <name type="scientific">Shewanella holmiensis</name>
    <dbReference type="NCBI Taxonomy" id="2952222"/>
    <lineage>
        <taxon>Bacteria</taxon>
        <taxon>Pseudomonadati</taxon>
        <taxon>Pseudomonadota</taxon>
        <taxon>Gammaproteobacteria</taxon>
        <taxon>Alteromonadales</taxon>
        <taxon>Shewanellaceae</taxon>
        <taxon>Shewanella</taxon>
    </lineage>
</organism>
<dbReference type="EC" id="3.5.1.44" evidence="3"/>
<dbReference type="Pfam" id="PF03975">
    <property type="entry name" value="CheD"/>
    <property type="match status" value="1"/>
</dbReference>
<dbReference type="EMBL" id="JAMTCD010000014">
    <property type="protein sequence ID" value="MCT7942480.1"/>
    <property type="molecule type" value="Genomic_DNA"/>
</dbReference>
<comment type="caution">
    <text evidence="4">The sequence shown here is derived from an EMBL/GenBank/DDBJ whole genome shotgun (WGS) entry which is preliminary data.</text>
</comment>
<evidence type="ECO:0000256" key="2">
    <source>
        <dbReference type="ARBA" id="ARBA00022801"/>
    </source>
</evidence>
<dbReference type="Proteomes" id="UP001155546">
    <property type="component" value="Unassembled WGS sequence"/>
</dbReference>
<proteinExistence type="inferred from homology"/>
<keyword evidence="2 3" id="KW-0378">Hydrolase</keyword>
<dbReference type="AlphaFoldDB" id="A0A9X2WNF2"/>
<reference evidence="4" key="1">
    <citation type="journal article" date="2023" name="Int. J. Syst. Evol. Microbiol.">
        <title>&lt;i&gt;Shewanella septentrionalis&lt;/i&gt; sp. nov. and &lt;i&gt;Shewanella holmiensis&lt;/i&gt; sp. nov., isolated from Baltic Sea water and sediments.</title>
        <authorList>
            <person name="Martin-Rodriguez A.J."/>
            <person name="Thorell K."/>
            <person name="Joffre E."/>
            <person name="Jensie-Markopoulos S."/>
            <person name="Moore E.R.B."/>
            <person name="Sjoling A."/>
        </authorList>
    </citation>
    <scope>NUCLEOTIDE SEQUENCE</scope>
    <source>
        <strain evidence="4">SP1S2-7</strain>
    </source>
</reference>
<keyword evidence="5" id="KW-1185">Reference proteome</keyword>
<dbReference type="RefSeq" id="WP_261298850.1">
    <property type="nucleotide sequence ID" value="NZ_JAMTCD010000014.1"/>
</dbReference>
<dbReference type="GO" id="GO:0006935">
    <property type="term" value="P:chemotaxis"/>
    <property type="evidence" value="ECO:0007669"/>
    <property type="project" value="UniProtKB-UniRule"/>
</dbReference>
<evidence type="ECO:0000313" key="4">
    <source>
        <dbReference type="EMBL" id="MCT7942480.1"/>
    </source>
</evidence>
<name>A0A9X2WNF2_9GAMM</name>
<dbReference type="InterPro" id="IPR005659">
    <property type="entry name" value="Chemorcpt_Glu_NH3ase_CheD"/>
</dbReference>
<dbReference type="InterPro" id="IPR038592">
    <property type="entry name" value="CheD-like_sf"/>
</dbReference>
<sequence>MPQELNHQLRVSSKSQVGLSGHQPIIRVDPGEFYISQADELIYTRLGSCVAACIWDPVAGVGGLNHFLVPEKRSQNEWKELTSFSCRYGNWAMEQLINAIMSKGGSRKRLQAKVFGGAQMTPHISIQIGQANIDFVRHYLGLENIPIVSEDMGGILPRKVLFHPLSGKALMKSLPMSIVSKVNHQEQDYLQALDKNDQSTQNDIELF</sequence>
<comment type="similarity">
    <text evidence="3">Belongs to the CheD family.</text>
</comment>
<gene>
    <name evidence="3" type="primary">cheD</name>
    <name evidence="4" type="ORF">NE535_11815</name>
</gene>
<keyword evidence="1 3" id="KW-0145">Chemotaxis</keyword>
<accession>A0A9X2WNF2</accession>
<dbReference type="HAMAP" id="MF_01440">
    <property type="entry name" value="CheD"/>
    <property type="match status" value="1"/>
</dbReference>
<comment type="function">
    <text evidence="3">Probably deamidates glutamine residues to glutamate on methyl-accepting chemotaxis receptors (MCPs), playing an important role in chemotaxis.</text>
</comment>
<dbReference type="CDD" id="cd16352">
    <property type="entry name" value="CheD"/>
    <property type="match status" value="1"/>
</dbReference>
<protein>
    <recommendedName>
        <fullName evidence="3">Probable chemoreceptor glutamine deamidase CheD</fullName>
        <ecNumber evidence="3">3.5.1.44</ecNumber>
    </recommendedName>
</protein>
<dbReference type="InterPro" id="IPR011324">
    <property type="entry name" value="Cytotoxic_necrot_fac-like_cat"/>
</dbReference>
<evidence type="ECO:0000313" key="5">
    <source>
        <dbReference type="Proteomes" id="UP001155546"/>
    </source>
</evidence>
<dbReference type="PANTHER" id="PTHR35147:SF2">
    <property type="entry name" value="CHEMORECEPTOR GLUTAMINE DEAMIDASE CHED-RELATED"/>
    <property type="match status" value="1"/>
</dbReference>